<organism evidence="2 3">
    <name type="scientific">Saponaria officinalis</name>
    <name type="common">Common soapwort</name>
    <name type="synonym">Lychnis saponaria</name>
    <dbReference type="NCBI Taxonomy" id="3572"/>
    <lineage>
        <taxon>Eukaryota</taxon>
        <taxon>Viridiplantae</taxon>
        <taxon>Streptophyta</taxon>
        <taxon>Embryophyta</taxon>
        <taxon>Tracheophyta</taxon>
        <taxon>Spermatophyta</taxon>
        <taxon>Magnoliopsida</taxon>
        <taxon>eudicotyledons</taxon>
        <taxon>Gunneridae</taxon>
        <taxon>Pentapetalae</taxon>
        <taxon>Caryophyllales</taxon>
        <taxon>Caryophyllaceae</taxon>
        <taxon>Caryophylleae</taxon>
        <taxon>Saponaria</taxon>
    </lineage>
</organism>
<dbReference type="PANTHER" id="PTHR45496">
    <property type="entry name" value="CHAPERONE DNAJ-DOMAIN SUPERFAMILY PROTEIN"/>
    <property type="match status" value="1"/>
</dbReference>
<dbReference type="PANTHER" id="PTHR45496:SF1">
    <property type="entry name" value="CHAPERONE DNAJ-DOMAIN SUPERFAMILY PROTEIN"/>
    <property type="match status" value="1"/>
</dbReference>
<dbReference type="InterPro" id="IPR056988">
    <property type="entry name" value="Zn_ribbon_pln"/>
</dbReference>
<dbReference type="Pfam" id="PF23551">
    <property type="entry name" value="Zn_ribbon_20"/>
    <property type="match status" value="1"/>
</dbReference>
<sequence length="253" mass="28476">MDHHHPYTAPTATTTVHNRAEAERLLSISSKLLHSRDLAGAREFALLAQETDPLLPESDQILAITDVLLASEQRVDDTHPYDWHTILQTTPGSDPTQLESNYRRLSLLLDPDKNKYPLAGSAFKLVSDGWAALSDPTILKKLPIRRNARDNARDEASFWTACPYCFVLYEYLSVYKDCCLRCRKCRRAFHGAELPSLPPLVPGDGNRSYYSWGFFPIGISCEGRRDVGFPNWMPGIRPLSACNGVNGEEPWTE</sequence>
<gene>
    <name evidence="2" type="ORF">RND81_03G236400</name>
</gene>
<dbReference type="SMART" id="SM00271">
    <property type="entry name" value="DnaJ"/>
    <property type="match status" value="1"/>
</dbReference>
<evidence type="ECO:0000313" key="2">
    <source>
        <dbReference type="EMBL" id="KAK9743399.1"/>
    </source>
</evidence>
<protein>
    <recommendedName>
        <fullName evidence="1">J domain-containing protein</fullName>
    </recommendedName>
</protein>
<comment type="caution">
    <text evidence="2">The sequence shown here is derived from an EMBL/GenBank/DDBJ whole genome shotgun (WGS) entry which is preliminary data.</text>
</comment>
<dbReference type="InterPro" id="IPR036869">
    <property type="entry name" value="J_dom_sf"/>
</dbReference>
<evidence type="ECO:0000259" key="1">
    <source>
        <dbReference type="PROSITE" id="PS50076"/>
    </source>
</evidence>
<feature type="domain" description="J" evidence="1">
    <location>
        <begin position="82"/>
        <end position="153"/>
    </location>
</feature>
<dbReference type="InterPro" id="IPR001623">
    <property type="entry name" value="DnaJ_domain"/>
</dbReference>
<dbReference type="SUPFAM" id="SSF46565">
    <property type="entry name" value="Chaperone J-domain"/>
    <property type="match status" value="1"/>
</dbReference>
<keyword evidence="3" id="KW-1185">Reference proteome</keyword>
<dbReference type="InterPro" id="IPR053052">
    <property type="entry name" value="Imprinting_Balance_Reg"/>
</dbReference>
<dbReference type="CDD" id="cd06257">
    <property type="entry name" value="DnaJ"/>
    <property type="match status" value="1"/>
</dbReference>
<dbReference type="Gene3D" id="1.10.287.110">
    <property type="entry name" value="DnaJ domain"/>
    <property type="match status" value="1"/>
</dbReference>
<dbReference type="Pfam" id="PF00226">
    <property type="entry name" value="DnaJ"/>
    <property type="match status" value="1"/>
</dbReference>
<dbReference type="PROSITE" id="PS50076">
    <property type="entry name" value="DNAJ_2"/>
    <property type="match status" value="1"/>
</dbReference>
<dbReference type="Proteomes" id="UP001443914">
    <property type="component" value="Unassembled WGS sequence"/>
</dbReference>
<proteinExistence type="predicted"/>
<dbReference type="AlphaFoldDB" id="A0AAW1MBT7"/>
<name>A0AAW1MBT7_SAPOF</name>
<reference evidence="2" key="1">
    <citation type="submission" date="2024-03" db="EMBL/GenBank/DDBJ databases">
        <title>WGS assembly of Saponaria officinalis var. Norfolk2.</title>
        <authorList>
            <person name="Jenkins J."/>
            <person name="Shu S."/>
            <person name="Grimwood J."/>
            <person name="Barry K."/>
            <person name="Goodstein D."/>
            <person name="Schmutz J."/>
            <person name="Leebens-Mack J."/>
            <person name="Osbourn A."/>
        </authorList>
    </citation>
    <scope>NUCLEOTIDE SEQUENCE [LARGE SCALE GENOMIC DNA]</scope>
    <source>
        <strain evidence="2">JIC</strain>
    </source>
</reference>
<evidence type="ECO:0000313" key="3">
    <source>
        <dbReference type="Proteomes" id="UP001443914"/>
    </source>
</evidence>
<dbReference type="EMBL" id="JBDFQZ010000003">
    <property type="protein sequence ID" value="KAK9743399.1"/>
    <property type="molecule type" value="Genomic_DNA"/>
</dbReference>
<accession>A0AAW1MBT7</accession>